<evidence type="ECO:0000313" key="4">
    <source>
        <dbReference type="Proteomes" id="UP000184420"/>
    </source>
</evidence>
<gene>
    <name evidence="3" type="ORF">SAMN05444266_10634</name>
</gene>
<protein>
    <submittedName>
        <fullName evidence="3">Response regulator receiver domain-containing protein</fullName>
    </submittedName>
</protein>
<reference evidence="3 4" key="1">
    <citation type="submission" date="2016-11" db="EMBL/GenBank/DDBJ databases">
        <authorList>
            <person name="Jaros S."/>
            <person name="Januszkiewicz K."/>
            <person name="Wedrychowicz H."/>
        </authorList>
    </citation>
    <scope>NUCLEOTIDE SEQUENCE [LARGE SCALE GENOMIC DNA]</scope>
    <source>
        <strain evidence="3 4">DSM 27406</strain>
    </source>
</reference>
<organism evidence="3 4">
    <name type="scientific">Chitinophaga jiangningensis</name>
    <dbReference type="NCBI Taxonomy" id="1419482"/>
    <lineage>
        <taxon>Bacteria</taxon>
        <taxon>Pseudomonadati</taxon>
        <taxon>Bacteroidota</taxon>
        <taxon>Chitinophagia</taxon>
        <taxon>Chitinophagales</taxon>
        <taxon>Chitinophagaceae</taxon>
        <taxon>Chitinophaga</taxon>
    </lineage>
</organism>
<keyword evidence="4" id="KW-1185">Reference proteome</keyword>
<dbReference type="InterPro" id="IPR011006">
    <property type="entry name" value="CheY-like_superfamily"/>
</dbReference>
<evidence type="ECO:0000259" key="2">
    <source>
        <dbReference type="PROSITE" id="PS50110"/>
    </source>
</evidence>
<evidence type="ECO:0000256" key="1">
    <source>
        <dbReference type="PROSITE-ProRule" id="PRU00169"/>
    </source>
</evidence>
<dbReference type="AlphaFoldDB" id="A0A1M7F887"/>
<evidence type="ECO:0000313" key="3">
    <source>
        <dbReference type="EMBL" id="SHM00261.1"/>
    </source>
</evidence>
<dbReference type="Gene3D" id="3.40.50.2300">
    <property type="match status" value="1"/>
</dbReference>
<dbReference type="OrthoDB" id="7631574at2"/>
<dbReference type="Proteomes" id="UP000184420">
    <property type="component" value="Unassembled WGS sequence"/>
</dbReference>
<dbReference type="RefSeq" id="WP_073082860.1">
    <property type="nucleotide sequence ID" value="NZ_FRBL01000006.1"/>
</dbReference>
<feature type="modified residue" description="4-aspartylphosphate" evidence="1">
    <location>
        <position position="63"/>
    </location>
</feature>
<dbReference type="SUPFAM" id="SSF52172">
    <property type="entry name" value="CheY-like"/>
    <property type="match status" value="1"/>
</dbReference>
<keyword evidence="1" id="KW-0597">Phosphoprotein</keyword>
<sequence>MTVPDRKTLFLLIDDDDDDAYLFEEVLLQISPHVAFKCVANGKDALELLQAGNSDQPHIIFLDLNMPRMDGRECLMELKKNQQLQHIPVIIYTTSSHPNDIRQTLQNGALSFVTKPTNVKDLESILTTVVNHIDGNLSEALVGLKLSANMLNVVNTSNENGPIGRIQPFTHL</sequence>
<dbReference type="EMBL" id="FRBL01000006">
    <property type="protein sequence ID" value="SHM00261.1"/>
    <property type="molecule type" value="Genomic_DNA"/>
</dbReference>
<dbReference type="PANTHER" id="PTHR44520">
    <property type="entry name" value="RESPONSE REGULATOR RCP1-RELATED"/>
    <property type="match status" value="1"/>
</dbReference>
<dbReference type="InterPro" id="IPR052893">
    <property type="entry name" value="TCS_response_regulator"/>
</dbReference>
<dbReference type="GO" id="GO:0000160">
    <property type="term" value="P:phosphorelay signal transduction system"/>
    <property type="evidence" value="ECO:0007669"/>
    <property type="project" value="InterPro"/>
</dbReference>
<proteinExistence type="predicted"/>
<dbReference type="SMART" id="SM00448">
    <property type="entry name" value="REC"/>
    <property type="match status" value="1"/>
</dbReference>
<dbReference type="Pfam" id="PF00072">
    <property type="entry name" value="Response_reg"/>
    <property type="match status" value="1"/>
</dbReference>
<feature type="domain" description="Response regulatory" evidence="2">
    <location>
        <begin position="9"/>
        <end position="130"/>
    </location>
</feature>
<name>A0A1M7F887_9BACT</name>
<dbReference type="PROSITE" id="PS50110">
    <property type="entry name" value="RESPONSE_REGULATORY"/>
    <property type="match status" value="1"/>
</dbReference>
<dbReference type="InterPro" id="IPR001789">
    <property type="entry name" value="Sig_transdc_resp-reg_receiver"/>
</dbReference>
<accession>A0A1M7F887</accession>
<dbReference type="STRING" id="1419482.SAMN05444266_10634"/>
<dbReference type="PANTHER" id="PTHR44520:SF2">
    <property type="entry name" value="RESPONSE REGULATOR RCP1"/>
    <property type="match status" value="1"/>
</dbReference>